<keyword evidence="5" id="KW-1185">Reference proteome</keyword>
<dbReference type="OrthoDB" id="542013at2759"/>
<reference evidence="4" key="1">
    <citation type="submission" date="2021-03" db="EMBL/GenBank/DDBJ databases">
        <title>Chromosome level genome of the anhydrobiotic midge Polypedilum vanderplanki.</title>
        <authorList>
            <person name="Yoshida Y."/>
            <person name="Kikawada T."/>
            <person name="Gusev O."/>
        </authorList>
    </citation>
    <scope>NUCLEOTIDE SEQUENCE</scope>
    <source>
        <strain evidence="4">NIAS01</strain>
        <tissue evidence="4">Whole body or cell culture</tissue>
    </source>
</reference>
<evidence type="ECO:0000313" key="4">
    <source>
        <dbReference type="EMBL" id="KAG5671363.1"/>
    </source>
</evidence>
<dbReference type="PRINTS" id="PR00081">
    <property type="entry name" value="GDHRDH"/>
</dbReference>
<dbReference type="GO" id="GO:0016491">
    <property type="term" value="F:oxidoreductase activity"/>
    <property type="evidence" value="ECO:0007669"/>
    <property type="project" value="UniProtKB-KW"/>
</dbReference>
<proteinExistence type="inferred from homology"/>
<comment type="caution">
    <text evidence="4">The sequence shown here is derived from an EMBL/GenBank/DDBJ whole genome shotgun (WGS) entry which is preliminary data.</text>
</comment>
<gene>
    <name evidence="4" type="ORF">PVAND_001564</name>
</gene>
<dbReference type="PRINTS" id="PR00080">
    <property type="entry name" value="SDRFAMILY"/>
</dbReference>
<dbReference type="AlphaFoldDB" id="A0A9J6BPM4"/>
<protein>
    <submittedName>
        <fullName evidence="4">Uncharacterized protein</fullName>
    </submittedName>
</protein>
<organism evidence="4 5">
    <name type="scientific">Polypedilum vanderplanki</name>
    <name type="common">Sleeping chironomid midge</name>
    <dbReference type="NCBI Taxonomy" id="319348"/>
    <lineage>
        <taxon>Eukaryota</taxon>
        <taxon>Metazoa</taxon>
        <taxon>Ecdysozoa</taxon>
        <taxon>Arthropoda</taxon>
        <taxon>Hexapoda</taxon>
        <taxon>Insecta</taxon>
        <taxon>Pterygota</taxon>
        <taxon>Neoptera</taxon>
        <taxon>Endopterygota</taxon>
        <taxon>Diptera</taxon>
        <taxon>Nematocera</taxon>
        <taxon>Chironomoidea</taxon>
        <taxon>Chironomidae</taxon>
        <taxon>Chironominae</taxon>
        <taxon>Polypedilum</taxon>
        <taxon>Polypedilum</taxon>
    </lineage>
</organism>
<accession>A0A9J6BPM4</accession>
<keyword evidence="3" id="KW-0472">Membrane</keyword>
<name>A0A9J6BPM4_POLVA</name>
<evidence type="ECO:0000256" key="2">
    <source>
        <dbReference type="RuleBase" id="RU000363"/>
    </source>
</evidence>
<evidence type="ECO:0000256" key="1">
    <source>
        <dbReference type="ARBA" id="ARBA00023002"/>
    </source>
</evidence>
<dbReference type="SUPFAM" id="SSF51735">
    <property type="entry name" value="NAD(P)-binding Rossmann-fold domains"/>
    <property type="match status" value="1"/>
</dbReference>
<feature type="transmembrane region" description="Helical" evidence="3">
    <location>
        <begin position="256"/>
        <end position="274"/>
    </location>
</feature>
<keyword evidence="3" id="KW-0812">Transmembrane</keyword>
<evidence type="ECO:0000313" key="5">
    <source>
        <dbReference type="Proteomes" id="UP001107558"/>
    </source>
</evidence>
<sequence>MEEIEEAFRDADPFKTWWPFILAAIVFVVATIKSYMGGQHCPNSNKISDLVVLITGADGGIGSEIVKELAKRGGHIIMCCKNISNGEKVKKKILKYLPKARIDVRHLDLRSFDNVRKLVNSIESDYSKVDVLINNAGVTLQPFSKTSDGFETHLQVNYLSHFLLTHLLLPLLKHSKHARVINVAAHAYATGKMNVDDPLRISNLAPQFNSRDAFAHSKLAIVMSTKKLAEQLKPISVTVLTPGLVRGTKHMRQSPIMRAFFAKLIIFPWMWIFMKSPEQGAQTAVFLATESSISSVTGKYFNDCEVTDVVELAKDEHLVNKLYSETLRVLKLEGTKI</sequence>
<dbReference type="Gene3D" id="3.40.50.720">
    <property type="entry name" value="NAD(P)-binding Rossmann-like Domain"/>
    <property type="match status" value="1"/>
</dbReference>
<evidence type="ECO:0000256" key="3">
    <source>
        <dbReference type="SAM" id="Phobius"/>
    </source>
</evidence>
<dbReference type="PANTHER" id="PTHR43157:SF31">
    <property type="entry name" value="PHOSPHATIDYLINOSITOL-GLYCAN BIOSYNTHESIS CLASS F PROTEIN"/>
    <property type="match status" value="1"/>
</dbReference>
<keyword evidence="3" id="KW-1133">Transmembrane helix</keyword>
<keyword evidence="1" id="KW-0560">Oxidoreductase</keyword>
<dbReference type="InterPro" id="IPR002347">
    <property type="entry name" value="SDR_fam"/>
</dbReference>
<dbReference type="Proteomes" id="UP001107558">
    <property type="component" value="Chromosome 3"/>
</dbReference>
<dbReference type="Pfam" id="PF00106">
    <property type="entry name" value="adh_short"/>
    <property type="match status" value="1"/>
</dbReference>
<dbReference type="EMBL" id="JADBJN010000003">
    <property type="protein sequence ID" value="KAG5671363.1"/>
    <property type="molecule type" value="Genomic_DNA"/>
</dbReference>
<comment type="similarity">
    <text evidence="2">Belongs to the short-chain dehydrogenases/reductases (SDR) family.</text>
</comment>
<feature type="transmembrane region" description="Helical" evidence="3">
    <location>
        <begin position="17"/>
        <end position="36"/>
    </location>
</feature>
<dbReference type="PANTHER" id="PTHR43157">
    <property type="entry name" value="PHOSPHATIDYLINOSITOL-GLYCAN BIOSYNTHESIS CLASS F PROTEIN-RELATED"/>
    <property type="match status" value="1"/>
</dbReference>
<dbReference type="InterPro" id="IPR036291">
    <property type="entry name" value="NAD(P)-bd_dom_sf"/>
</dbReference>